<sequence>MTAVLDGKKVVGIVTDGDIRRMLNNHDNIKGLTAADIMTTEPKTIEMDTLAIKARN</sequence>
<dbReference type="EMBL" id="CP104205">
    <property type="protein sequence ID" value="UWX55931.1"/>
    <property type="molecule type" value="Genomic_DNA"/>
</dbReference>
<protein>
    <recommendedName>
        <fullName evidence="3">CBS domain-containing protein</fullName>
    </recommendedName>
</protein>
<evidence type="ECO:0000313" key="2">
    <source>
        <dbReference type="Proteomes" id="UP001059209"/>
    </source>
</evidence>
<dbReference type="Gene3D" id="3.10.580.10">
    <property type="entry name" value="CBS-domain"/>
    <property type="match status" value="1"/>
</dbReference>
<dbReference type="InterPro" id="IPR046342">
    <property type="entry name" value="CBS_dom_sf"/>
</dbReference>
<proteinExistence type="predicted"/>
<organism evidence="1 2">
    <name type="scientific">Maribacter litopenaei</name>
    <dbReference type="NCBI Taxonomy" id="2976127"/>
    <lineage>
        <taxon>Bacteria</taxon>
        <taxon>Pseudomonadati</taxon>
        <taxon>Bacteroidota</taxon>
        <taxon>Flavobacteriia</taxon>
        <taxon>Flavobacteriales</taxon>
        <taxon>Flavobacteriaceae</taxon>
        <taxon>Maribacter</taxon>
    </lineage>
</organism>
<keyword evidence="2" id="KW-1185">Reference proteome</keyword>
<gene>
    <name evidence="1" type="ORF">NYZ99_06030</name>
</gene>
<evidence type="ECO:0008006" key="3">
    <source>
        <dbReference type="Google" id="ProtNLM"/>
    </source>
</evidence>
<reference evidence="1" key="1">
    <citation type="submission" date="2022-09" db="EMBL/GenBank/DDBJ databases">
        <title>Maribacter litopenaei sp. nov., isolated from the intestinal tract of the Pacific White Shrimp, Litopenaeus vannamei.</title>
        <authorList>
            <person name="Kim S.Y."/>
            <person name="Hwang C.Y."/>
        </authorList>
    </citation>
    <scope>NUCLEOTIDE SEQUENCE</scope>
    <source>
        <strain evidence="1">HL-LV01</strain>
    </source>
</reference>
<evidence type="ECO:0000313" key="1">
    <source>
        <dbReference type="EMBL" id="UWX55931.1"/>
    </source>
</evidence>
<accession>A0ABY5YA69</accession>
<name>A0ABY5YA69_9FLAO</name>
<dbReference type="Proteomes" id="UP001059209">
    <property type="component" value="Chromosome"/>
</dbReference>
<dbReference type="SUPFAM" id="SSF54631">
    <property type="entry name" value="CBS-domain pair"/>
    <property type="match status" value="1"/>
</dbReference>